<accession>A0A4U6D7T8</accession>
<dbReference type="OrthoDB" id="1495366at2"/>
<dbReference type="AlphaFoldDB" id="A0A4U6D7T8"/>
<evidence type="ECO:0000313" key="1">
    <source>
        <dbReference type="EMBL" id="TKT93482.1"/>
    </source>
</evidence>
<protein>
    <submittedName>
        <fullName evidence="1">Uncharacterized protein</fullName>
    </submittedName>
</protein>
<dbReference type="EMBL" id="SZVO01000002">
    <property type="protein sequence ID" value="TKT93482.1"/>
    <property type="molecule type" value="Genomic_DNA"/>
</dbReference>
<gene>
    <name evidence="1" type="ORF">FDK13_06435</name>
</gene>
<name>A0A4U6D7T8_9BACT</name>
<dbReference type="RefSeq" id="WP_137339157.1">
    <property type="nucleotide sequence ID" value="NZ_BSQH01000017.1"/>
</dbReference>
<reference evidence="1 2" key="1">
    <citation type="submission" date="2019-05" db="EMBL/GenBank/DDBJ databases">
        <title>Dyadobacter AR-3-8 sp. nov., isolated from arctic soil.</title>
        <authorList>
            <person name="Chaudhary D.K."/>
        </authorList>
    </citation>
    <scope>NUCLEOTIDE SEQUENCE [LARGE SCALE GENOMIC DNA]</scope>
    <source>
        <strain evidence="1 2">AR-3-8</strain>
    </source>
</reference>
<comment type="caution">
    <text evidence="1">The sequence shown here is derived from an EMBL/GenBank/DDBJ whole genome shotgun (WGS) entry which is preliminary data.</text>
</comment>
<organism evidence="1 2">
    <name type="scientific">Dyadobacter frigoris</name>
    <dbReference type="NCBI Taxonomy" id="2576211"/>
    <lineage>
        <taxon>Bacteria</taxon>
        <taxon>Pseudomonadati</taxon>
        <taxon>Bacteroidota</taxon>
        <taxon>Cytophagia</taxon>
        <taxon>Cytophagales</taxon>
        <taxon>Spirosomataceae</taxon>
        <taxon>Dyadobacter</taxon>
    </lineage>
</organism>
<keyword evidence="2" id="KW-1185">Reference proteome</keyword>
<proteinExistence type="predicted"/>
<evidence type="ECO:0000313" key="2">
    <source>
        <dbReference type="Proteomes" id="UP000304900"/>
    </source>
</evidence>
<dbReference type="Proteomes" id="UP000304900">
    <property type="component" value="Unassembled WGS sequence"/>
</dbReference>
<sequence length="76" mass="8803">MAHSQKLSDIQLHLLRFFSERDVSNEETIEIQRMIARFYAEKADKLMDGIWEQKGFSEEKMLGILNPTPSSDSLNS</sequence>